<dbReference type="Proteomes" id="UP000316609">
    <property type="component" value="Unassembled WGS sequence"/>
</dbReference>
<reference evidence="1 2" key="1">
    <citation type="journal article" date="2019" name="Nat. Microbiol.">
        <title>Mediterranean grassland soil C-N compound turnover is dependent on rainfall and depth, and is mediated by genomically divergent microorganisms.</title>
        <authorList>
            <person name="Diamond S."/>
            <person name="Andeer P.F."/>
            <person name="Li Z."/>
            <person name="Crits-Christoph A."/>
            <person name="Burstein D."/>
            <person name="Anantharaman K."/>
            <person name="Lane K.R."/>
            <person name="Thomas B.C."/>
            <person name="Pan C."/>
            <person name="Northen T.R."/>
            <person name="Banfield J.F."/>
        </authorList>
    </citation>
    <scope>NUCLEOTIDE SEQUENCE [LARGE SCALE GENOMIC DNA]</scope>
    <source>
        <strain evidence="1">WS_8</strain>
    </source>
</reference>
<name>A0A538TYQ0_UNCEI</name>
<sequence>MQAVADGKGATAVETIHSDQPFRRVYALLQEKVNTCLDVKVQRTAYVGYMERSSTDYNPTMRLVGKDRAEFTLQVEHNPRGVGATPPPGGLFYMAADLRSVDGGTEIVLYRPTMGVKKIVASLKQWFDGDPAPCPKLK</sequence>
<accession>A0A538TYQ0</accession>
<evidence type="ECO:0000313" key="2">
    <source>
        <dbReference type="Proteomes" id="UP000316609"/>
    </source>
</evidence>
<proteinExistence type="predicted"/>
<comment type="caution">
    <text evidence="1">The sequence shown here is derived from an EMBL/GenBank/DDBJ whole genome shotgun (WGS) entry which is preliminary data.</text>
</comment>
<dbReference type="AlphaFoldDB" id="A0A538TYQ0"/>
<organism evidence="1 2">
    <name type="scientific">Eiseniibacteriota bacterium</name>
    <dbReference type="NCBI Taxonomy" id="2212470"/>
    <lineage>
        <taxon>Bacteria</taxon>
        <taxon>Candidatus Eiseniibacteriota</taxon>
    </lineage>
</organism>
<protein>
    <submittedName>
        <fullName evidence="1">Uncharacterized protein</fullName>
    </submittedName>
</protein>
<gene>
    <name evidence="1" type="ORF">E6K78_00040</name>
</gene>
<dbReference type="EMBL" id="VBOY01000001">
    <property type="protein sequence ID" value="TMQ68770.1"/>
    <property type="molecule type" value="Genomic_DNA"/>
</dbReference>
<evidence type="ECO:0000313" key="1">
    <source>
        <dbReference type="EMBL" id="TMQ68770.1"/>
    </source>
</evidence>